<name>A0A0C2RTJ1_9BACL</name>
<dbReference type="Proteomes" id="UP000031950">
    <property type="component" value="Unassembled WGS sequence"/>
</dbReference>
<reference evidence="2 3" key="1">
    <citation type="submission" date="2015-01" db="EMBL/GenBank/DDBJ databases">
        <title>Genome sequence of Jeotgalibacillus alimentarius.</title>
        <authorList>
            <person name="Goh K.M."/>
            <person name="Chan K.-G."/>
            <person name="Yaakop A.S."/>
            <person name="Ee R."/>
            <person name="Gan H.M."/>
            <person name="Chan C.S."/>
        </authorList>
    </citation>
    <scope>NUCLEOTIDE SEQUENCE [LARGE SCALE GENOMIC DNA]</scope>
    <source>
        <strain evidence="2 3">YKJ-13</strain>
    </source>
</reference>
<keyword evidence="1" id="KW-0812">Transmembrane</keyword>
<accession>A0A0C2RTJ1</accession>
<comment type="caution">
    <text evidence="2">The sequence shown here is derived from an EMBL/GenBank/DDBJ whole genome shotgun (WGS) entry which is preliminary data.</text>
</comment>
<evidence type="ECO:0000313" key="3">
    <source>
        <dbReference type="Proteomes" id="UP000031950"/>
    </source>
</evidence>
<gene>
    <name evidence="2" type="ORF">KP77_05060</name>
</gene>
<dbReference type="AlphaFoldDB" id="A0A0C2RTJ1"/>
<evidence type="ECO:0000256" key="1">
    <source>
        <dbReference type="SAM" id="Phobius"/>
    </source>
</evidence>
<keyword evidence="1" id="KW-0472">Membrane</keyword>
<keyword evidence="3" id="KW-1185">Reference proteome</keyword>
<protein>
    <submittedName>
        <fullName evidence="2">Uncharacterized protein</fullName>
    </submittedName>
</protein>
<dbReference type="EMBL" id="JXRQ01000008">
    <property type="protein sequence ID" value="KIL53530.1"/>
    <property type="molecule type" value="Genomic_DNA"/>
</dbReference>
<dbReference type="RefSeq" id="WP_200889043.1">
    <property type="nucleotide sequence ID" value="NZ_JXRQ01000008.1"/>
</dbReference>
<keyword evidence="1" id="KW-1133">Transmembrane helix</keyword>
<proteinExistence type="predicted"/>
<organism evidence="2 3">
    <name type="scientific">Jeotgalibacillus alimentarius</name>
    <dbReference type="NCBI Taxonomy" id="135826"/>
    <lineage>
        <taxon>Bacteria</taxon>
        <taxon>Bacillati</taxon>
        <taxon>Bacillota</taxon>
        <taxon>Bacilli</taxon>
        <taxon>Bacillales</taxon>
        <taxon>Caryophanaceae</taxon>
        <taxon>Jeotgalibacillus</taxon>
    </lineage>
</organism>
<feature type="transmembrane region" description="Helical" evidence="1">
    <location>
        <begin position="32"/>
        <end position="51"/>
    </location>
</feature>
<sequence length="57" mass="6266">MKKSIFFLLLIIVAGSFVINLFVDSEATRTTINIIGLVAIIVIAFGTRMNFSKSSEN</sequence>
<evidence type="ECO:0000313" key="2">
    <source>
        <dbReference type="EMBL" id="KIL53530.1"/>
    </source>
</evidence>